<dbReference type="RefSeq" id="WP_229727406.1">
    <property type="nucleotide sequence ID" value="NZ_BMOK01000001.1"/>
</dbReference>
<evidence type="ECO:0000313" key="2">
    <source>
        <dbReference type="Proteomes" id="UP000654670"/>
    </source>
</evidence>
<sequence>MENVHPMIQQIVNQRINQVTADELYQQAVQFGIPISKDQAARVAGRVHGKNINLFDSAGQKTLRQILVEELGQNMAERLNRRFEELMAKYQ</sequence>
<keyword evidence="2" id="KW-1185">Reference proteome</keyword>
<dbReference type="Proteomes" id="UP000654670">
    <property type="component" value="Unassembled WGS sequence"/>
</dbReference>
<gene>
    <name evidence="1" type="primary">yqfT</name>
    <name evidence="1" type="ORF">GCM10007968_00130</name>
</gene>
<protein>
    <recommendedName>
        <fullName evidence="3">DUF2624 domain-containing protein</fullName>
    </recommendedName>
</protein>
<dbReference type="EMBL" id="BMOK01000001">
    <property type="protein sequence ID" value="GGL40132.1"/>
    <property type="molecule type" value="Genomic_DNA"/>
</dbReference>
<reference evidence="1" key="2">
    <citation type="submission" date="2020-09" db="EMBL/GenBank/DDBJ databases">
        <authorList>
            <person name="Sun Q."/>
            <person name="Ohkuma M."/>
        </authorList>
    </citation>
    <scope>NUCLEOTIDE SEQUENCE</scope>
    <source>
        <strain evidence="1">JCM 15325</strain>
    </source>
</reference>
<name>A0A917VYI5_9BACL</name>
<reference evidence="1" key="1">
    <citation type="journal article" date="2014" name="Int. J. Syst. Evol. Microbiol.">
        <title>Complete genome sequence of Corynebacterium casei LMG S-19264T (=DSM 44701T), isolated from a smear-ripened cheese.</title>
        <authorList>
            <consortium name="US DOE Joint Genome Institute (JGI-PGF)"/>
            <person name="Walter F."/>
            <person name="Albersmeier A."/>
            <person name="Kalinowski J."/>
            <person name="Ruckert C."/>
        </authorList>
    </citation>
    <scope>NUCLEOTIDE SEQUENCE</scope>
    <source>
        <strain evidence="1">JCM 15325</strain>
    </source>
</reference>
<evidence type="ECO:0008006" key="3">
    <source>
        <dbReference type="Google" id="ProtNLM"/>
    </source>
</evidence>
<accession>A0A917VYI5</accession>
<proteinExistence type="predicted"/>
<dbReference type="Pfam" id="PF11116">
    <property type="entry name" value="DUF2624"/>
    <property type="match status" value="1"/>
</dbReference>
<evidence type="ECO:0000313" key="1">
    <source>
        <dbReference type="EMBL" id="GGL40132.1"/>
    </source>
</evidence>
<organism evidence="1 2">
    <name type="scientific">Sporolactobacillus putidus</name>
    <dbReference type="NCBI Taxonomy" id="492735"/>
    <lineage>
        <taxon>Bacteria</taxon>
        <taxon>Bacillati</taxon>
        <taxon>Bacillota</taxon>
        <taxon>Bacilli</taxon>
        <taxon>Bacillales</taxon>
        <taxon>Sporolactobacillaceae</taxon>
        <taxon>Sporolactobacillus</taxon>
    </lineage>
</organism>
<dbReference type="InterPro" id="IPR020277">
    <property type="entry name" value="DUF2624"/>
</dbReference>
<comment type="caution">
    <text evidence="1">The sequence shown here is derived from an EMBL/GenBank/DDBJ whole genome shotgun (WGS) entry which is preliminary data.</text>
</comment>
<dbReference type="AlphaFoldDB" id="A0A917VYI5"/>